<name>A0A6L3VUP9_9ACTN</name>
<dbReference type="EMBL" id="WBMR01000032">
    <property type="protein sequence ID" value="KAB2382277.1"/>
    <property type="molecule type" value="Genomic_DNA"/>
</dbReference>
<reference evidence="2 3" key="1">
    <citation type="submission" date="2019-09" db="EMBL/GenBank/DDBJ databases">
        <title>Actinomadura physcomitrii sp. nov., a novel actinomycete isolated from moss [Physcomitrium sphaericum (Ludw) Fuernr].</title>
        <authorList>
            <person name="Liu C."/>
            <person name="Zhuang X."/>
        </authorList>
    </citation>
    <scope>NUCLEOTIDE SEQUENCE [LARGE SCALE GENOMIC DNA]</scope>
    <source>
        <strain evidence="2 3">CYP1-1B</strain>
    </source>
</reference>
<dbReference type="Pfam" id="PF13460">
    <property type="entry name" value="NAD_binding_10"/>
    <property type="match status" value="1"/>
</dbReference>
<dbReference type="Gene3D" id="3.40.50.720">
    <property type="entry name" value="NAD(P)-binding Rossmann-like Domain"/>
    <property type="match status" value="1"/>
</dbReference>
<dbReference type="InterPro" id="IPR036291">
    <property type="entry name" value="NAD(P)-bd_dom_sf"/>
</dbReference>
<protein>
    <submittedName>
        <fullName evidence="2">NAD(P)H-binding protein</fullName>
    </submittedName>
</protein>
<dbReference type="InterPro" id="IPR016040">
    <property type="entry name" value="NAD(P)-bd_dom"/>
</dbReference>
<evidence type="ECO:0000313" key="3">
    <source>
        <dbReference type="Proteomes" id="UP000483004"/>
    </source>
</evidence>
<evidence type="ECO:0000259" key="1">
    <source>
        <dbReference type="Pfam" id="PF13460"/>
    </source>
</evidence>
<dbReference type="PANTHER" id="PTHR43162">
    <property type="match status" value="1"/>
</dbReference>
<dbReference type="InterPro" id="IPR051604">
    <property type="entry name" value="Ergot_Alk_Oxidoreductase"/>
</dbReference>
<dbReference type="SUPFAM" id="SSF51735">
    <property type="entry name" value="NAD(P)-binding Rossmann-fold domains"/>
    <property type="match status" value="1"/>
</dbReference>
<evidence type="ECO:0000313" key="2">
    <source>
        <dbReference type="EMBL" id="KAB2382277.1"/>
    </source>
</evidence>
<accession>A0A6L3VUP9</accession>
<dbReference type="RefSeq" id="WP_151540534.1">
    <property type="nucleotide sequence ID" value="NZ_WBMR01000032.1"/>
</dbReference>
<dbReference type="Proteomes" id="UP000483004">
    <property type="component" value="Unassembled WGS sequence"/>
</dbReference>
<feature type="domain" description="NAD(P)-binding" evidence="1">
    <location>
        <begin position="6"/>
        <end position="174"/>
    </location>
</feature>
<proteinExistence type="predicted"/>
<dbReference type="AlphaFoldDB" id="A0A6L3VUP9"/>
<sequence length="276" mass="29170">MFLVTGGTGNVGREVAAALAVAGEPVRALTRGGAPADGPDGVEYITGDLNKPETLAPALEGVRGLFLLPGYDGMAELLAEARRAGVEHVVLLSGSSAESGDMANAVSRYMIESEDAVRASGLAWTIVRPSGFMSNTFEWIPQLKAGDVVRAPFAGVPIAVIDPADIGAVVAAALLRDDQRGRVLRVTGPEPLRPADRLRILGGVLGRDLRLDAQPDDEARAEMLQNMPEKYVDAFFDFYVAGSLDESVVTTTVRDVTGRPPRTFEQWAAAHAASFA</sequence>
<keyword evidence="3" id="KW-1185">Reference proteome</keyword>
<gene>
    <name evidence="2" type="ORF">F9B16_14285</name>
</gene>
<dbReference type="OrthoDB" id="4457504at2"/>
<dbReference type="PANTHER" id="PTHR43162:SF1">
    <property type="entry name" value="PRESTALK A DIFFERENTIATION PROTEIN A"/>
    <property type="match status" value="1"/>
</dbReference>
<organism evidence="2 3">
    <name type="scientific">Actinomadura montaniterrae</name>
    <dbReference type="NCBI Taxonomy" id="1803903"/>
    <lineage>
        <taxon>Bacteria</taxon>
        <taxon>Bacillati</taxon>
        <taxon>Actinomycetota</taxon>
        <taxon>Actinomycetes</taxon>
        <taxon>Streptosporangiales</taxon>
        <taxon>Thermomonosporaceae</taxon>
        <taxon>Actinomadura</taxon>
    </lineage>
</organism>
<comment type="caution">
    <text evidence="2">The sequence shown here is derived from an EMBL/GenBank/DDBJ whole genome shotgun (WGS) entry which is preliminary data.</text>
</comment>